<dbReference type="SUPFAM" id="SSF48403">
    <property type="entry name" value="Ankyrin repeat"/>
    <property type="match status" value="1"/>
</dbReference>
<dbReference type="EMBL" id="JAVFKD010000014">
    <property type="protein sequence ID" value="KAK5989744.1"/>
    <property type="molecule type" value="Genomic_DNA"/>
</dbReference>
<feature type="repeat" description="ANK" evidence="3">
    <location>
        <begin position="369"/>
        <end position="401"/>
    </location>
</feature>
<evidence type="ECO:0000256" key="2">
    <source>
        <dbReference type="ARBA" id="ARBA00023043"/>
    </source>
</evidence>
<dbReference type="Proteomes" id="UP001338125">
    <property type="component" value="Unassembled WGS sequence"/>
</dbReference>
<comment type="caution">
    <text evidence="4">The sequence shown here is derived from an EMBL/GenBank/DDBJ whole genome shotgun (WGS) entry which is preliminary data.</text>
</comment>
<protein>
    <submittedName>
        <fullName evidence="4">Ankyrin-3-like protein</fullName>
    </submittedName>
</protein>
<dbReference type="InterPro" id="IPR050889">
    <property type="entry name" value="Dendritic_Spine_Reg/Scaffold"/>
</dbReference>
<feature type="repeat" description="ANK" evidence="3">
    <location>
        <begin position="335"/>
        <end position="368"/>
    </location>
</feature>
<dbReference type="PANTHER" id="PTHR24166:SF48">
    <property type="entry name" value="PROTEIN VAPYRIN"/>
    <property type="match status" value="1"/>
</dbReference>
<feature type="repeat" description="ANK" evidence="3">
    <location>
        <begin position="299"/>
        <end position="322"/>
    </location>
</feature>
<sequence length="403" mass="44559">MLPPTGLSLDLLLQIAQYLSPQDGYALLRACPMLAKQFTFRQLRGIDSEDNTLLHLIAQNGELQLLRSIIHTNDSTTVLKKGIPFNAQNDFDCTPLHLAVEEQYEEVVKLLISQPNVDVNLRDLDHYLPVSRAVKLGNARMVQMFLDLRDDIILDRQPRGLPQADYTPILTMAAQEGHEDVVRLLLQRDDLKDDPPDRTDQTALSAAVAGECKSTVELLLHREDADYDPGSIRYSLCVTVVNGDIEIMRILLNRHEEVLNLGGVLGMTVLYEAIYYGWKEAAEYLLGLENIRADIPSEHNWTPLHQAAFSGLLPVVRMLLKRTSVDVDVNATTDEGATALMLAAEAGNEEIVDALLAQENIDLDTVDCHGKTALSLAAANNNMSIHRLLLAKGADPTVADDEG</sequence>
<dbReference type="Gene3D" id="1.25.40.20">
    <property type="entry name" value="Ankyrin repeat-containing domain"/>
    <property type="match status" value="3"/>
</dbReference>
<reference evidence="4 5" key="1">
    <citation type="submission" date="2024-01" db="EMBL/GenBank/DDBJ databases">
        <title>Complete genome of Cladobotryum mycophilum ATHUM6906.</title>
        <authorList>
            <person name="Christinaki A.C."/>
            <person name="Myridakis A.I."/>
            <person name="Kouvelis V.N."/>
        </authorList>
    </citation>
    <scope>NUCLEOTIDE SEQUENCE [LARGE SCALE GENOMIC DNA]</scope>
    <source>
        <strain evidence="4 5">ATHUM6906</strain>
    </source>
</reference>
<proteinExistence type="predicted"/>
<gene>
    <name evidence="4" type="ORF">PT974_08003</name>
</gene>
<keyword evidence="1" id="KW-0677">Repeat</keyword>
<dbReference type="PANTHER" id="PTHR24166">
    <property type="entry name" value="ROLLING PEBBLES, ISOFORM B"/>
    <property type="match status" value="1"/>
</dbReference>
<name>A0ABR0SC58_9HYPO</name>
<dbReference type="InterPro" id="IPR036770">
    <property type="entry name" value="Ankyrin_rpt-contain_sf"/>
</dbReference>
<dbReference type="Pfam" id="PF00023">
    <property type="entry name" value="Ank"/>
    <property type="match status" value="1"/>
</dbReference>
<dbReference type="SMART" id="SM00248">
    <property type="entry name" value="ANK"/>
    <property type="match status" value="10"/>
</dbReference>
<accession>A0ABR0SC58</accession>
<keyword evidence="5" id="KW-1185">Reference proteome</keyword>
<dbReference type="PROSITE" id="PS50088">
    <property type="entry name" value="ANK_REPEAT"/>
    <property type="match status" value="3"/>
</dbReference>
<keyword evidence="2 3" id="KW-0040">ANK repeat</keyword>
<dbReference type="Pfam" id="PF12796">
    <property type="entry name" value="Ank_2"/>
    <property type="match status" value="2"/>
</dbReference>
<dbReference type="InterPro" id="IPR002110">
    <property type="entry name" value="Ankyrin_rpt"/>
</dbReference>
<organism evidence="4 5">
    <name type="scientific">Cladobotryum mycophilum</name>
    <dbReference type="NCBI Taxonomy" id="491253"/>
    <lineage>
        <taxon>Eukaryota</taxon>
        <taxon>Fungi</taxon>
        <taxon>Dikarya</taxon>
        <taxon>Ascomycota</taxon>
        <taxon>Pezizomycotina</taxon>
        <taxon>Sordariomycetes</taxon>
        <taxon>Hypocreomycetidae</taxon>
        <taxon>Hypocreales</taxon>
        <taxon>Hypocreaceae</taxon>
        <taxon>Cladobotryum</taxon>
    </lineage>
</organism>
<evidence type="ECO:0000313" key="5">
    <source>
        <dbReference type="Proteomes" id="UP001338125"/>
    </source>
</evidence>
<dbReference type="PROSITE" id="PS50297">
    <property type="entry name" value="ANK_REP_REGION"/>
    <property type="match status" value="3"/>
</dbReference>
<evidence type="ECO:0000313" key="4">
    <source>
        <dbReference type="EMBL" id="KAK5989744.1"/>
    </source>
</evidence>
<evidence type="ECO:0000256" key="1">
    <source>
        <dbReference type="ARBA" id="ARBA00022737"/>
    </source>
</evidence>
<evidence type="ECO:0000256" key="3">
    <source>
        <dbReference type="PROSITE-ProRule" id="PRU00023"/>
    </source>
</evidence>